<evidence type="ECO:0000313" key="2">
    <source>
        <dbReference type="EMBL" id="OHT16037.1"/>
    </source>
</evidence>
<feature type="region of interest" description="Disordered" evidence="1">
    <location>
        <begin position="31"/>
        <end position="50"/>
    </location>
</feature>
<name>A0A1J4L2B7_9EUKA</name>
<reference evidence="2" key="1">
    <citation type="submission" date="2016-10" db="EMBL/GenBank/DDBJ databases">
        <authorList>
            <person name="Benchimol M."/>
            <person name="Almeida L.G."/>
            <person name="Vasconcelos A.T."/>
            <person name="Perreira-Neves A."/>
            <person name="Rosa I.A."/>
            <person name="Tasca T."/>
            <person name="Bogo M.R."/>
            <person name="de Souza W."/>
        </authorList>
    </citation>
    <scope>NUCLEOTIDE SEQUENCE [LARGE SCALE GENOMIC DNA]</scope>
    <source>
        <strain evidence="2">K</strain>
    </source>
</reference>
<proteinExistence type="predicted"/>
<protein>
    <submittedName>
        <fullName evidence="2">Uncharacterized protein</fullName>
    </submittedName>
</protein>
<dbReference type="Proteomes" id="UP000179807">
    <property type="component" value="Unassembled WGS sequence"/>
</dbReference>
<evidence type="ECO:0000313" key="3">
    <source>
        <dbReference type="Proteomes" id="UP000179807"/>
    </source>
</evidence>
<feature type="compositionally biased region" description="Polar residues" evidence="1">
    <location>
        <begin position="31"/>
        <end position="49"/>
    </location>
</feature>
<dbReference type="GeneID" id="94832013"/>
<dbReference type="VEuPathDB" id="TrichDB:TRFO_13526"/>
<comment type="caution">
    <text evidence="2">The sequence shown here is derived from an EMBL/GenBank/DDBJ whole genome shotgun (WGS) entry which is preliminary data.</text>
</comment>
<keyword evidence="3" id="KW-1185">Reference proteome</keyword>
<dbReference type="RefSeq" id="XP_068369173.1">
    <property type="nucleotide sequence ID" value="XM_068497309.1"/>
</dbReference>
<gene>
    <name evidence="2" type="ORF">TRFO_13526</name>
</gene>
<organism evidence="2 3">
    <name type="scientific">Tritrichomonas foetus</name>
    <dbReference type="NCBI Taxonomy" id="1144522"/>
    <lineage>
        <taxon>Eukaryota</taxon>
        <taxon>Metamonada</taxon>
        <taxon>Parabasalia</taxon>
        <taxon>Tritrichomonadida</taxon>
        <taxon>Tritrichomonadidae</taxon>
        <taxon>Tritrichomonas</taxon>
    </lineage>
</organism>
<dbReference type="EMBL" id="MLAK01000156">
    <property type="protein sequence ID" value="OHT16037.1"/>
    <property type="molecule type" value="Genomic_DNA"/>
</dbReference>
<dbReference type="AlphaFoldDB" id="A0A1J4L2B7"/>
<sequence>MFRMKKSYLTYKIKSNHIIVKIRMNNSYSGNHSPSNLSGNYSRTSSPISKSKKLPRDIDVYGYLEDPAMKLLREAMLRATSFDSVETSELEKLYWHLRDYSYYCGIKSNYDEALETEKLLEYTHLELKERGIKPKSKITSEIMGPAFYQNLQTKYVFFLCLMFYLVFEKNKILALNFLFVQN</sequence>
<evidence type="ECO:0000256" key="1">
    <source>
        <dbReference type="SAM" id="MobiDB-lite"/>
    </source>
</evidence>
<accession>A0A1J4L2B7</accession>